<protein>
    <submittedName>
        <fullName evidence="2">Glycosyltransferase family 4 protein</fullName>
        <ecNumber evidence="2">2.4.-.-</ecNumber>
    </submittedName>
</protein>
<gene>
    <name evidence="2" type="ORF">ACFQ3C_10330</name>
</gene>
<evidence type="ECO:0000313" key="3">
    <source>
        <dbReference type="Proteomes" id="UP001597151"/>
    </source>
</evidence>
<dbReference type="EC" id="2.4.-.-" evidence="2"/>
<keyword evidence="2" id="KW-0328">Glycosyltransferase</keyword>
<dbReference type="RefSeq" id="WP_380791388.1">
    <property type="nucleotide sequence ID" value="NZ_JBHTKR010000004.1"/>
</dbReference>
<organism evidence="2 3">
    <name type="scientific">Seohaeicola saemankumensis</name>
    <dbReference type="NCBI Taxonomy" id="481181"/>
    <lineage>
        <taxon>Bacteria</taxon>
        <taxon>Pseudomonadati</taxon>
        <taxon>Pseudomonadota</taxon>
        <taxon>Alphaproteobacteria</taxon>
        <taxon>Rhodobacterales</taxon>
        <taxon>Roseobacteraceae</taxon>
        <taxon>Seohaeicola</taxon>
    </lineage>
</organism>
<dbReference type="GO" id="GO:0016757">
    <property type="term" value="F:glycosyltransferase activity"/>
    <property type="evidence" value="ECO:0007669"/>
    <property type="project" value="UniProtKB-KW"/>
</dbReference>
<name>A0ABW3TED8_9RHOB</name>
<dbReference type="PANTHER" id="PTHR45947:SF15">
    <property type="entry name" value="TEICHURONIC ACID BIOSYNTHESIS GLYCOSYLTRANSFERASE TUAC-RELATED"/>
    <property type="match status" value="1"/>
</dbReference>
<dbReference type="Gene3D" id="3.40.50.2000">
    <property type="entry name" value="Glycogen Phosphorylase B"/>
    <property type="match status" value="2"/>
</dbReference>
<dbReference type="CDD" id="cd03801">
    <property type="entry name" value="GT4_PimA-like"/>
    <property type="match status" value="1"/>
</dbReference>
<reference evidence="3" key="1">
    <citation type="journal article" date="2019" name="Int. J. Syst. Evol. Microbiol.">
        <title>The Global Catalogue of Microorganisms (GCM) 10K type strain sequencing project: providing services to taxonomists for standard genome sequencing and annotation.</title>
        <authorList>
            <consortium name="The Broad Institute Genomics Platform"/>
            <consortium name="The Broad Institute Genome Sequencing Center for Infectious Disease"/>
            <person name="Wu L."/>
            <person name="Ma J."/>
        </authorList>
    </citation>
    <scope>NUCLEOTIDE SEQUENCE [LARGE SCALE GENOMIC DNA]</scope>
    <source>
        <strain evidence="3">CCUG 55328</strain>
    </source>
</reference>
<accession>A0ABW3TED8</accession>
<keyword evidence="3" id="KW-1185">Reference proteome</keyword>
<evidence type="ECO:0000313" key="2">
    <source>
        <dbReference type="EMBL" id="MFD1195067.1"/>
    </source>
</evidence>
<dbReference type="SUPFAM" id="SSF53756">
    <property type="entry name" value="UDP-Glycosyltransferase/glycogen phosphorylase"/>
    <property type="match status" value="1"/>
</dbReference>
<dbReference type="Proteomes" id="UP001597151">
    <property type="component" value="Unassembled WGS sequence"/>
</dbReference>
<evidence type="ECO:0000259" key="1">
    <source>
        <dbReference type="Pfam" id="PF00534"/>
    </source>
</evidence>
<dbReference type="Pfam" id="PF00534">
    <property type="entry name" value="Glycos_transf_1"/>
    <property type="match status" value="1"/>
</dbReference>
<dbReference type="InterPro" id="IPR001296">
    <property type="entry name" value="Glyco_trans_1"/>
</dbReference>
<keyword evidence="2" id="KW-0808">Transferase</keyword>
<dbReference type="EMBL" id="JBHTKR010000004">
    <property type="protein sequence ID" value="MFD1195067.1"/>
    <property type="molecule type" value="Genomic_DNA"/>
</dbReference>
<proteinExistence type="predicted"/>
<comment type="caution">
    <text evidence="2">The sequence shown here is derived from an EMBL/GenBank/DDBJ whole genome shotgun (WGS) entry which is preliminary data.</text>
</comment>
<feature type="domain" description="Glycosyl transferase family 1" evidence="1">
    <location>
        <begin position="228"/>
        <end position="383"/>
    </location>
</feature>
<dbReference type="InterPro" id="IPR050194">
    <property type="entry name" value="Glycosyltransferase_grp1"/>
</dbReference>
<sequence length="409" mass="45033">MQNIPATLRVAYLVNQYPKVSHTFIRREILALEALGVTVDRFALRGWDGDAVDPVDLQERDKTAYTLKNGIVALMMGLGRRFLRQPGTVWQGVRAAMAMARGGMRPWPYHLVYLAHASWILDRLERQPVAHLHAHFGTNPAEIANLVHVMGGPTYSFTVHGMDEADNAPRLAFDTKIEAAGFAVAISAYTRSQLMRHLPPDLWPRIKVVHCGLPESAFSAPGTEETGPDTPVFLCVGRLSGEKGHLVLLDAFAQVRAHHPDALLVLAGDGDLRAVIEARINALDLRDAVRITGWIGSDQVMRELQNCHVLVQPSFIEGLPVVIMEAMAQRRAVISTFVAGIPELVIPDENGWLVPAGTIEELAQAMENSITLPQTKMRAMRNAAFDRVRARHSILTEAGRLKALFLGQG</sequence>
<dbReference type="PANTHER" id="PTHR45947">
    <property type="entry name" value="SULFOQUINOVOSYL TRANSFERASE SQD2"/>
    <property type="match status" value="1"/>
</dbReference>